<comment type="caution">
    <text evidence="1">The sequence shown here is derived from an EMBL/GenBank/DDBJ whole genome shotgun (WGS) entry which is preliminary data.</text>
</comment>
<evidence type="ECO:0000313" key="2">
    <source>
        <dbReference type="Proteomes" id="UP000827872"/>
    </source>
</evidence>
<organism evidence="1 2">
    <name type="scientific">Sphaerodactylus townsendi</name>
    <dbReference type="NCBI Taxonomy" id="933632"/>
    <lineage>
        <taxon>Eukaryota</taxon>
        <taxon>Metazoa</taxon>
        <taxon>Chordata</taxon>
        <taxon>Craniata</taxon>
        <taxon>Vertebrata</taxon>
        <taxon>Euteleostomi</taxon>
        <taxon>Lepidosauria</taxon>
        <taxon>Squamata</taxon>
        <taxon>Bifurcata</taxon>
        <taxon>Gekkota</taxon>
        <taxon>Sphaerodactylidae</taxon>
        <taxon>Sphaerodactylus</taxon>
    </lineage>
</organism>
<keyword evidence="2" id="KW-1185">Reference proteome</keyword>
<name>A0ACB8ECL1_9SAUR</name>
<gene>
    <name evidence="1" type="ORF">K3G42_005442</name>
</gene>
<accession>A0ACB8ECL1</accession>
<sequence>MKCFKKVITCFGTSFLFHRYVGYAMVALLVEVNSVFLHLRTILRMAGLSHTTFYRVVSLANLSTYVVFRIITLAWMTRWLVLNKESIPLAIYVLGIVAMSIISPMNLVLFYRVLRTDWLRAQHLAKEQ</sequence>
<reference evidence="1" key="1">
    <citation type="submission" date="2021-08" db="EMBL/GenBank/DDBJ databases">
        <title>The first chromosome-level gecko genome reveals the dynamic sex chromosomes of Neotropical dwarf geckos (Sphaerodactylidae: Sphaerodactylus).</title>
        <authorList>
            <person name="Pinto B.J."/>
            <person name="Keating S.E."/>
            <person name="Gamble T."/>
        </authorList>
    </citation>
    <scope>NUCLEOTIDE SEQUENCE</scope>
    <source>
        <strain evidence="1">TG3544</strain>
    </source>
</reference>
<proteinExistence type="predicted"/>
<dbReference type="EMBL" id="CM037629">
    <property type="protein sequence ID" value="KAH7990329.1"/>
    <property type="molecule type" value="Genomic_DNA"/>
</dbReference>
<dbReference type="Proteomes" id="UP000827872">
    <property type="component" value="Linkage Group LG16"/>
</dbReference>
<protein>
    <submittedName>
        <fullName evidence="1">Uncharacterized protein</fullName>
    </submittedName>
</protein>
<evidence type="ECO:0000313" key="1">
    <source>
        <dbReference type="EMBL" id="KAH7990329.1"/>
    </source>
</evidence>